<sequence length="157" mass="17492">CRQFGSKVVYCRSPCHGGNCTTDDKGRGSSDCESDKCVPKCSLHLGETDFCSCDKSLLVATESEKPTRKNYPQYTRLGLNHDLPIIGSLVSCEGSALDHVATKTDRARYQGTIRLANLTAVRDIFRRSTRSLQIFLEKQHVKLKCNPLHYIALNSPK</sequence>
<keyword evidence="2" id="KW-1185">Reference proteome</keyword>
<comment type="caution">
    <text evidence="1">The sequence shown here is derived from an EMBL/GenBank/DDBJ whole genome shotgun (WGS) entry which is preliminary data.</text>
</comment>
<organism evidence="1 2">
    <name type="scientific">Timema podura</name>
    <name type="common">Walking stick</name>
    <dbReference type="NCBI Taxonomy" id="61482"/>
    <lineage>
        <taxon>Eukaryota</taxon>
        <taxon>Metazoa</taxon>
        <taxon>Ecdysozoa</taxon>
        <taxon>Arthropoda</taxon>
        <taxon>Hexapoda</taxon>
        <taxon>Insecta</taxon>
        <taxon>Pterygota</taxon>
        <taxon>Neoptera</taxon>
        <taxon>Polyneoptera</taxon>
        <taxon>Phasmatodea</taxon>
        <taxon>Timematodea</taxon>
        <taxon>Timematoidea</taxon>
        <taxon>Timematidae</taxon>
        <taxon>Timema</taxon>
    </lineage>
</organism>
<dbReference type="EMBL" id="CAJPIN010012178">
    <property type="protein sequence ID" value="CAG2060359.1"/>
    <property type="molecule type" value="Genomic_DNA"/>
</dbReference>
<name>A0ABN7NXY4_TIMPD</name>
<protein>
    <submittedName>
        <fullName evidence="1">Uncharacterized protein</fullName>
    </submittedName>
</protein>
<feature type="non-terminal residue" evidence="1">
    <location>
        <position position="1"/>
    </location>
</feature>
<feature type="non-terminal residue" evidence="1">
    <location>
        <position position="157"/>
    </location>
</feature>
<dbReference type="Proteomes" id="UP001153148">
    <property type="component" value="Unassembled WGS sequence"/>
</dbReference>
<evidence type="ECO:0000313" key="2">
    <source>
        <dbReference type="Proteomes" id="UP001153148"/>
    </source>
</evidence>
<reference evidence="1" key="1">
    <citation type="submission" date="2021-03" db="EMBL/GenBank/DDBJ databases">
        <authorList>
            <person name="Tran Van P."/>
        </authorList>
    </citation>
    <scope>NUCLEOTIDE SEQUENCE</scope>
</reference>
<accession>A0ABN7NXY4</accession>
<proteinExistence type="predicted"/>
<evidence type="ECO:0000313" key="1">
    <source>
        <dbReference type="EMBL" id="CAG2060359.1"/>
    </source>
</evidence>
<gene>
    <name evidence="1" type="ORF">TPAB3V08_LOCUS7316</name>
</gene>